<dbReference type="GO" id="GO:0005886">
    <property type="term" value="C:plasma membrane"/>
    <property type="evidence" value="ECO:0007669"/>
    <property type="project" value="UniProtKB-SubCell"/>
</dbReference>
<dbReference type="Pfam" id="PF00375">
    <property type="entry name" value="SDF"/>
    <property type="match status" value="1"/>
</dbReference>
<evidence type="ECO:0000256" key="2">
    <source>
        <dbReference type="ARBA" id="ARBA00022448"/>
    </source>
</evidence>
<evidence type="ECO:0000256" key="6">
    <source>
        <dbReference type="ARBA" id="ARBA00022989"/>
    </source>
</evidence>
<dbReference type="GeneID" id="88362017"/>
<keyword evidence="5" id="KW-0769">Symport</keyword>
<evidence type="ECO:0000256" key="8">
    <source>
        <dbReference type="SAM" id="Phobius"/>
    </source>
</evidence>
<keyword evidence="4 8" id="KW-0812">Transmembrane</keyword>
<dbReference type="GO" id="GO:0015141">
    <property type="term" value="F:succinate transmembrane transporter activity"/>
    <property type="evidence" value="ECO:0007669"/>
    <property type="project" value="TreeGrafter"/>
</dbReference>
<feature type="transmembrane region" description="Helical" evidence="8">
    <location>
        <begin position="81"/>
        <end position="103"/>
    </location>
</feature>
<evidence type="ECO:0000313" key="9">
    <source>
        <dbReference type="EMBL" id="ATL70220.1"/>
    </source>
</evidence>
<dbReference type="RefSeq" id="WP_098697204.1">
    <property type="nucleotide sequence ID" value="NZ_CP023778.1"/>
</dbReference>
<feature type="transmembrane region" description="Helical" evidence="8">
    <location>
        <begin position="16"/>
        <end position="36"/>
    </location>
</feature>
<evidence type="ECO:0000256" key="7">
    <source>
        <dbReference type="ARBA" id="ARBA00023136"/>
    </source>
</evidence>
<dbReference type="PANTHER" id="PTHR42865:SF1">
    <property type="entry name" value="AEROBIC C4-DICARBOXYLATE TRANSPORT PROTEIN"/>
    <property type="match status" value="1"/>
</dbReference>
<comment type="subcellular location">
    <subcellularLocation>
        <location evidence="1">Cell membrane</location>
        <topology evidence="1">Multi-pass membrane protein</topology>
    </subcellularLocation>
</comment>
<dbReference type="FunFam" id="1.10.3860.10:FF:000001">
    <property type="entry name" value="C4-dicarboxylate transport protein"/>
    <property type="match status" value="1"/>
</dbReference>
<accession>A0A291RSF4</accession>
<dbReference type="KEGG" id="ntp:CRH09_32605"/>
<dbReference type="GO" id="GO:0015366">
    <property type="term" value="F:malate:proton symporter activity"/>
    <property type="evidence" value="ECO:0007669"/>
    <property type="project" value="TreeGrafter"/>
</dbReference>
<dbReference type="PANTHER" id="PTHR42865">
    <property type="entry name" value="PROTON/GLUTAMATE-ASPARTATE SYMPORTER"/>
    <property type="match status" value="1"/>
</dbReference>
<feature type="transmembrane region" description="Helical" evidence="8">
    <location>
        <begin position="48"/>
        <end position="69"/>
    </location>
</feature>
<keyword evidence="7 8" id="KW-0472">Membrane</keyword>
<feature type="transmembrane region" description="Helical" evidence="8">
    <location>
        <begin position="190"/>
        <end position="211"/>
    </location>
</feature>
<reference evidence="9 10" key="1">
    <citation type="submission" date="2017-10" db="EMBL/GenBank/DDBJ databases">
        <title>Comparative genomics between pathogenic Norcardia.</title>
        <authorList>
            <person name="Zeng L."/>
        </authorList>
    </citation>
    <scope>NUCLEOTIDE SEQUENCE [LARGE SCALE GENOMIC DNA]</scope>
    <source>
        <strain evidence="9 10">NC_YFY_NT001</strain>
    </source>
</reference>
<dbReference type="GO" id="GO:0015138">
    <property type="term" value="F:fumarate transmembrane transporter activity"/>
    <property type="evidence" value="ECO:0007669"/>
    <property type="project" value="TreeGrafter"/>
</dbReference>
<evidence type="ECO:0000256" key="1">
    <source>
        <dbReference type="ARBA" id="ARBA00004651"/>
    </source>
</evidence>
<dbReference type="InterPro" id="IPR001991">
    <property type="entry name" value="Na-dicarboxylate_symporter"/>
</dbReference>
<feature type="transmembrane region" description="Helical" evidence="8">
    <location>
        <begin position="231"/>
        <end position="260"/>
    </location>
</feature>
<dbReference type="EMBL" id="CP023778">
    <property type="protein sequence ID" value="ATL70220.1"/>
    <property type="molecule type" value="Genomic_DNA"/>
</dbReference>
<evidence type="ECO:0000313" key="10">
    <source>
        <dbReference type="Proteomes" id="UP000221961"/>
    </source>
</evidence>
<feature type="transmembrane region" description="Helical" evidence="8">
    <location>
        <begin position="147"/>
        <end position="170"/>
    </location>
</feature>
<dbReference type="PRINTS" id="PR00173">
    <property type="entry name" value="EDTRNSPORT"/>
</dbReference>
<proteinExistence type="predicted"/>
<dbReference type="Gene3D" id="1.10.3860.10">
    <property type="entry name" value="Sodium:dicarboxylate symporter"/>
    <property type="match status" value="1"/>
</dbReference>
<dbReference type="AlphaFoldDB" id="A0A291RSF4"/>
<name>A0A291RSF4_9NOCA</name>
<gene>
    <name evidence="9" type="ORF">CRH09_32605</name>
</gene>
<organism evidence="9 10">
    <name type="scientific">Nocardia terpenica</name>
    <dbReference type="NCBI Taxonomy" id="455432"/>
    <lineage>
        <taxon>Bacteria</taxon>
        <taxon>Bacillati</taxon>
        <taxon>Actinomycetota</taxon>
        <taxon>Actinomycetes</taxon>
        <taxon>Mycobacteriales</taxon>
        <taxon>Nocardiaceae</taxon>
        <taxon>Nocardia</taxon>
    </lineage>
</organism>
<keyword evidence="6 8" id="KW-1133">Transmembrane helix</keyword>
<dbReference type="Proteomes" id="UP000221961">
    <property type="component" value="Chromosome"/>
</dbReference>
<evidence type="ECO:0000256" key="5">
    <source>
        <dbReference type="ARBA" id="ARBA00022847"/>
    </source>
</evidence>
<dbReference type="InterPro" id="IPR036458">
    <property type="entry name" value="Na:dicarbo_symporter_sf"/>
</dbReference>
<evidence type="ECO:0000256" key="4">
    <source>
        <dbReference type="ARBA" id="ARBA00022692"/>
    </source>
</evidence>
<sequence>MSNTPTRPHRRDRTHWLYLAVIAAVIAGVLVGWLTPGVGRSVAELGTIFVNLIKMMISPVIFCTIVLGIGSVRVASRVGRVGGLAIGYFLIMSTVALGIGLVVGNLLHPGAGLDVAGHAKDAAIYARQAEGAGGTWKFLESIIPTSLFSSLTAGSVLQTLFVALLVGFAVQAMGRTGEPILRGVELVQQLVFRILTMILWLAPIGAFGAMANVVASTGLRAVGQLAMLMVAFYLTCVVFVFGVLGALLRAAAGVSIFGLVRYLAREYLLIFSTSSSESALPRLIAKMEHLGVERTTVGIVVPTGYSFNLDGTAIYLTMASLFVADAMGRPMSLGEQVGLLVFMIIASKGAAGVTGAGLATLAGGLQSHRPDLLGGVGLIVGIDRFMSEARAITNFSGNAVATVVIGTWTKTIDPARVRAVLSREIPFDETTMVDGQMVSA</sequence>
<dbReference type="SUPFAM" id="SSF118215">
    <property type="entry name" value="Proton glutamate symport protein"/>
    <property type="match status" value="1"/>
</dbReference>
<protein>
    <submittedName>
        <fullName evidence="9">C4-dicarboxylate transporter DctA</fullName>
    </submittedName>
</protein>
<keyword evidence="3" id="KW-1003">Cell membrane</keyword>
<evidence type="ECO:0000256" key="3">
    <source>
        <dbReference type="ARBA" id="ARBA00022475"/>
    </source>
</evidence>
<dbReference type="GO" id="GO:0070778">
    <property type="term" value="P:L-aspartate transmembrane transport"/>
    <property type="evidence" value="ECO:0007669"/>
    <property type="project" value="TreeGrafter"/>
</dbReference>
<keyword evidence="2" id="KW-0813">Transport</keyword>